<dbReference type="Proteomes" id="UP001596461">
    <property type="component" value="Unassembled WGS sequence"/>
</dbReference>
<evidence type="ECO:0000313" key="3">
    <source>
        <dbReference type="Proteomes" id="UP001596461"/>
    </source>
</evidence>
<sequence>MSDDDPRPGTLRDRAVCGAAWALAAVHFGVSLAGVAAFLDAPGWTAGLAGPADGALLAGAVVVAVAVGAWRGGRPATTTERARRVELAGGLVVFPGAWVALLIAFVPRTAPVGVPPDLLPLAANALPALAVVVVVYGFGPFAAGEDAGGDVDLNWNERN</sequence>
<comment type="caution">
    <text evidence="2">The sequence shown here is derived from an EMBL/GenBank/DDBJ whole genome shotgun (WGS) entry which is preliminary data.</text>
</comment>
<name>A0ABD5WA35_9EURY</name>
<protein>
    <submittedName>
        <fullName evidence="2">Uncharacterized protein</fullName>
    </submittedName>
</protein>
<proteinExistence type="predicted"/>
<accession>A0ABD5WA35</accession>
<dbReference type="EMBL" id="JBHTAH010000006">
    <property type="protein sequence ID" value="MFC7069793.1"/>
    <property type="molecule type" value="Genomic_DNA"/>
</dbReference>
<keyword evidence="1" id="KW-1133">Transmembrane helix</keyword>
<evidence type="ECO:0000313" key="2">
    <source>
        <dbReference type="EMBL" id="MFC7069793.1"/>
    </source>
</evidence>
<feature type="transmembrane region" description="Helical" evidence="1">
    <location>
        <begin position="54"/>
        <end position="73"/>
    </location>
</feature>
<gene>
    <name evidence="2" type="ORF">ACFQL9_09080</name>
</gene>
<dbReference type="RefSeq" id="WP_390210400.1">
    <property type="nucleotide sequence ID" value="NZ_JBHTAH010000006.1"/>
</dbReference>
<dbReference type="AlphaFoldDB" id="A0ABD5WA35"/>
<reference evidence="2 3" key="1">
    <citation type="journal article" date="2019" name="Int. J. Syst. Evol. Microbiol.">
        <title>The Global Catalogue of Microorganisms (GCM) 10K type strain sequencing project: providing services to taxonomists for standard genome sequencing and annotation.</title>
        <authorList>
            <consortium name="The Broad Institute Genomics Platform"/>
            <consortium name="The Broad Institute Genome Sequencing Center for Infectious Disease"/>
            <person name="Wu L."/>
            <person name="Ma J."/>
        </authorList>
    </citation>
    <scope>NUCLEOTIDE SEQUENCE [LARGE SCALE GENOMIC DNA]</scope>
    <source>
        <strain evidence="2 3">DT31</strain>
    </source>
</reference>
<feature type="transmembrane region" description="Helical" evidence="1">
    <location>
        <begin position="20"/>
        <end position="39"/>
    </location>
</feature>
<evidence type="ECO:0000256" key="1">
    <source>
        <dbReference type="SAM" id="Phobius"/>
    </source>
</evidence>
<feature type="transmembrane region" description="Helical" evidence="1">
    <location>
        <begin position="118"/>
        <end position="138"/>
    </location>
</feature>
<organism evidence="2 3">
    <name type="scientific">Halobaculum lipolyticum</name>
    <dbReference type="NCBI Taxonomy" id="3032001"/>
    <lineage>
        <taxon>Archaea</taxon>
        <taxon>Methanobacteriati</taxon>
        <taxon>Methanobacteriota</taxon>
        <taxon>Stenosarchaea group</taxon>
        <taxon>Halobacteria</taxon>
        <taxon>Halobacteriales</taxon>
        <taxon>Haloferacaceae</taxon>
        <taxon>Halobaculum</taxon>
    </lineage>
</organism>
<feature type="transmembrane region" description="Helical" evidence="1">
    <location>
        <begin position="85"/>
        <end position="106"/>
    </location>
</feature>
<keyword evidence="1" id="KW-0812">Transmembrane</keyword>
<keyword evidence="3" id="KW-1185">Reference proteome</keyword>
<keyword evidence="1" id="KW-0472">Membrane</keyword>